<accession>A0AAD3SEQ3</accession>
<keyword evidence="2" id="KW-1185">Reference proteome</keyword>
<evidence type="ECO:0000313" key="1">
    <source>
        <dbReference type="EMBL" id="GMH09948.1"/>
    </source>
</evidence>
<gene>
    <name evidence="1" type="ORF">Nepgr_011789</name>
</gene>
<comment type="caution">
    <text evidence="1">The sequence shown here is derived from an EMBL/GenBank/DDBJ whole genome shotgun (WGS) entry which is preliminary data.</text>
</comment>
<protein>
    <submittedName>
        <fullName evidence="1">Uncharacterized protein</fullName>
    </submittedName>
</protein>
<organism evidence="1 2">
    <name type="scientific">Nepenthes gracilis</name>
    <name type="common">Slender pitcher plant</name>
    <dbReference type="NCBI Taxonomy" id="150966"/>
    <lineage>
        <taxon>Eukaryota</taxon>
        <taxon>Viridiplantae</taxon>
        <taxon>Streptophyta</taxon>
        <taxon>Embryophyta</taxon>
        <taxon>Tracheophyta</taxon>
        <taxon>Spermatophyta</taxon>
        <taxon>Magnoliopsida</taxon>
        <taxon>eudicotyledons</taxon>
        <taxon>Gunneridae</taxon>
        <taxon>Pentapetalae</taxon>
        <taxon>Caryophyllales</taxon>
        <taxon>Nepenthaceae</taxon>
        <taxon>Nepenthes</taxon>
    </lineage>
</organism>
<sequence>MEEQTQKMLLVVDFGKADEEVEGEVLAFWEEQRVVPLTHPGDLSIASYGSVAQRQSKTTKNTDEGQFGLGFGEGCPLVDKTIVVEGGIEAEKVALELASNQLLCFGNGNNGGSTKRGDMLC</sequence>
<evidence type="ECO:0000313" key="2">
    <source>
        <dbReference type="Proteomes" id="UP001279734"/>
    </source>
</evidence>
<dbReference type="EMBL" id="BSYO01000009">
    <property type="protein sequence ID" value="GMH09948.1"/>
    <property type="molecule type" value="Genomic_DNA"/>
</dbReference>
<proteinExistence type="predicted"/>
<name>A0AAD3SEQ3_NEPGR</name>
<reference evidence="1" key="1">
    <citation type="submission" date="2023-05" db="EMBL/GenBank/DDBJ databases">
        <title>Nepenthes gracilis genome sequencing.</title>
        <authorList>
            <person name="Fukushima K."/>
        </authorList>
    </citation>
    <scope>NUCLEOTIDE SEQUENCE</scope>
    <source>
        <strain evidence="1">SING2019-196</strain>
    </source>
</reference>
<dbReference type="Proteomes" id="UP001279734">
    <property type="component" value="Unassembled WGS sequence"/>
</dbReference>
<dbReference type="AlphaFoldDB" id="A0AAD3SEQ3"/>